<organism evidence="1">
    <name type="scientific">Pseudomonas marincola</name>
    <dbReference type="NCBI Taxonomy" id="437900"/>
    <lineage>
        <taxon>Bacteria</taxon>
        <taxon>Pseudomonadati</taxon>
        <taxon>Pseudomonadota</taxon>
        <taxon>Gammaproteobacteria</taxon>
        <taxon>Pseudomonadales</taxon>
        <taxon>Pseudomonadaceae</taxon>
        <taxon>Pseudomonas</taxon>
    </lineage>
</organism>
<dbReference type="RefSeq" id="WP_069897818.1">
    <property type="nucleotide sequence ID" value="NZ_LR215729.2"/>
</dbReference>
<sequence>MELNKAVIDCMQSLRRRLRAELAVDIRLSQPDAVSAMLSACMASNDPQTRELGEHLANISDTPMKPTAPPIKLAAESADAGSAGSYKVYRGQRVYS</sequence>
<evidence type="ECO:0000313" key="1">
    <source>
        <dbReference type="EMBL" id="VEV97818.1"/>
    </source>
</evidence>
<name>A0A653E5E4_9PSED</name>
<accession>A0A653E5E4</accession>
<protein>
    <submittedName>
        <fullName evidence="1">Uncharacterized protein</fullName>
    </submittedName>
</protein>
<gene>
    <name evidence="1" type="ORF">PMYSY11_2773</name>
</gene>
<reference evidence="1" key="1">
    <citation type="submission" date="2019-02" db="EMBL/GenBank/DDBJ databases">
        <authorList>
            <consortium name="Genoscope - CEA"/>
            <person name="William W."/>
        </authorList>
    </citation>
    <scope>NUCLEOTIDE SEQUENCE [LARGE SCALE GENOMIC DNA]</scope>
    <source>
        <strain evidence="1">YSy11</strain>
    </source>
</reference>
<dbReference type="AlphaFoldDB" id="A0A653E5E4"/>
<proteinExistence type="predicted"/>
<dbReference type="EMBL" id="LR215729">
    <property type="protein sequence ID" value="VEV97818.1"/>
    <property type="molecule type" value="Genomic_DNA"/>
</dbReference>